<comment type="caution">
    <text evidence="12">The sequence shown here is derived from an EMBL/GenBank/DDBJ whole genome shotgun (WGS) entry which is preliminary data.</text>
</comment>
<evidence type="ECO:0000256" key="7">
    <source>
        <dbReference type="ARBA" id="ARBA00023310"/>
    </source>
</evidence>
<dbReference type="GO" id="GO:0005524">
    <property type="term" value="F:ATP binding"/>
    <property type="evidence" value="ECO:0007669"/>
    <property type="project" value="UniProtKB-UniRule"/>
</dbReference>
<keyword evidence="5 8" id="KW-0472">Membrane</keyword>
<evidence type="ECO:0000256" key="4">
    <source>
        <dbReference type="ARBA" id="ARBA00023065"/>
    </source>
</evidence>
<dbReference type="GO" id="GO:0045259">
    <property type="term" value="C:proton-transporting ATP synthase complex"/>
    <property type="evidence" value="ECO:0007669"/>
    <property type="project" value="UniProtKB-KW"/>
</dbReference>
<keyword evidence="3 8" id="KW-0813">Transport</keyword>
<evidence type="ECO:0000256" key="1">
    <source>
        <dbReference type="ARBA" id="ARBA00004202"/>
    </source>
</evidence>
<dbReference type="Gene3D" id="2.60.15.10">
    <property type="entry name" value="F0F1 ATP synthase delta/epsilon subunit, N-terminal"/>
    <property type="match status" value="1"/>
</dbReference>
<reference evidence="12 13" key="1">
    <citation type="journal article" date="2016" name="Nat. Commun.">
        <title>Thousands of microbial genomes shed light on interconnected biogeochemical processes in an aquifer system.</title>
        <authorList>
            <person name="Anantharaman K."/>
            <person name="Brown C.T."/>
            <person name="Hug L.A."/>
            <person name="Sharon I."/>
            <person name="Castelle C.J."/>
            <person name="Probst A.J."/>
            <person name="Thomas B.C."/>
            <person name="Singh A."/>
            <person name="Wilkins M.J."/>
            <person name="Karaoz U."/>
            <person name="Brodie E.L."/>
            <person name="Williams K.H."/>
            <person name="Hubbard S.S."/>
            <person name="Banfield J.F."/>
        </authorList>
    </citation>
    <scope>NUCLEOTIDE SEQUENCE [LARGE SCALE GENOMIC DNA]</scope>
</reference>
<dbReference type="PANTHER" id="PTHR13822:SF10">
    <property type="entry name" value="ATP SYNTHASE EPSILON CHAIN, CHLOROPLASTIC"/>
    <property type="match status" value="1"/>
</dbReference>
<proteinExistence type="inferred from homology"/>
<dbReference type="EMBL" id="MHKQ01000022">
    <property type="protein sequence ID" value="OGY93443.1"/>
    <property type="molecule type" value="Genomic_DNA"/>
</dbReference>
<dbReference type="GO" id="GO:0046933">
    <property type="term" value="F:proton-transporting ATP synthase activity, rotational mechanism"/>
    <property type="evidence" value="ECO:0007669"/>
    <property type="project" value="UniProtKB-UniRule"/>
</dbReference>
<accession>A0A1G2BWA7</accession>
<dbReference type="InterPro" id="IPR036771">
    <property type="entry name" value="ATPsynth_dsu/esu_N"/>
</dbReference>
<evidence type="ECO:0000259" key="11">
    <source>
        <dbReference type="Pfam" id="PF02823"/>
    </source>
</evidence>
<dbReference type="InterPro" id="IPR020546">
    <property type="entry name" value="ATP_synth_F1_dsu/esu_N"/>
</dbReference>
<dbReference type="InterPro" id="IPR001469">
    <property type="entry name" value="ATP_synth_F1_dsu/esu"/>
</dbReference>
<keyword evidence="8" id="KW-1003">Cell membrane</keyword>
<dbReference type="InterPro" id="IPR020547">
    <property type="entry name" value="ATP_synth_F1_esu_C"/>
</dbReference>
<comment type="subunit">
    <text evidence="8 9">F-type ATPases have 2 components, CF(1) - the catalytic core - and CF(0) - the membrane proton channel. CF(1) has five subunits: alpha(3), beta(3), gamma(1), delta(1), epsilon(1). CF(0) has three main subunits: a, b and c.</text>
</comment>
<feature type="domain" description="ATP synthase F1 complex delta/epsilon subunit N-terminal" evidence="11">
    <location>
        <begin position="4"/>
        <end position="83"/>
    </location>
</feature>
<dbReference type="SUPFAM" id="SSF51344">
    <property type="entry name" value="Epsilon subunit of F1F0-ATP synthase N-terminal domain"/>
    <property type="match status" value="1"/>
</dbReference>
<evidence type="ECO:0000259" key="10">
    <source>
        <dbReference type="Pfam" id="PF00401"/>
    </source>
</evidence>
<evidence type="ECO:0000313" key="12">
    <source>
        <dbReference type="EMBL" id="OGY93443.1"/>
    </source>
</evidence>
<keyword evidence="8" id="KW-0375">Hydrogen ion transport</keyword>
<keyword evidence="4 8" id="KW-0406">Ion transport</keyword>
<evidence type="ECO:0000256" key="2">
    <source>
        <dbReference type="ARBA" id="ARBA00005712"/>
    </source>
</evidence>
<evidence type="ECO:0000256" key="8">
    <source>
        <dbReference type="HAMAP-Rule" id="MF_00530"/>
    </source>
</evidence>
<dbReference type="Proteomes" id="UP000177626">
    <property type="component" value="Unassembled WGS sequence"/>
</dbReference>
<keyword evidence="7 8" id="KW-0066">ATP synthesis</keyword>
<dbReference type="Gene3D" id="1.20.5.440">
    <property type="entry name" value="ATP synthase delta/epsilon subunit, C-terminal domain"/>
    <property type="match status" value="1"/>
</dbReference>
<dbReference type="HAMAP" id="MF_00530">
    <property type="entry name" value="ATP_synth_epsil_bac"/>
    <property type="match status" value="1"/>
</dbReference>
<dbReference type="NCBIfam" id="TIGR01216">
    <property type="entry name" value="ATP_synt_epsi"/>
    <property type="match status" value="1"/>
</dbReference>
<dbReference type="Pfam" id="PF02823">
    <property type="entry name" value="ATP-synt_DE_N"/>
    <property type="match status" value="1"/>
</dbReference>
<dbReference type="PANTHER" id="PTHR13822">
    <property type="entry name" value="ATP SYNTHASE DELTA/EPSILON CHAIN"/>
    <property type="match status" value="1"/>
</dbReference>
<keyword evidence="6 8" id="KW-0139">CF(1)</keyword>
<organism evidence="12 13">
    <name type="scientific">Candidatus Komeilibacteria bacterium RIFOXYC1_FULL_37_11</name>
    <dbReference type="NCBI Taxonomy" id="1798555"/>
    <lineage>
        <taxon>Bacteria</taxon>
        <taxon>Candidatus Komeiliibacteriota</taxon>
    </lineage>
</organism>
<dbReference type="AlphaFoldDB" id="A0A1G2BWA7"/>
<feature type="domain" description="ATP synthase epsilon subunit C-terminal" evidence="10">
    <location>
        <begin position="87"/>
        <end position="132"/>
    </location>
</feature>
<dbReference type="GO" id="GO:0005886">
    <property type="term" value="C:plasma membrane"/>
    <property type="evidence" value="ECO:0007669"/>
    <property type="project" value="UniProtKB-SubCell"/>
</dbReference>
<gene>
    <name evidence="8" type="primary">atpC</name>
    <name evidence="12" type="ORF">A2406_00835</name>
</gene>
<evidence type="ECO:0000256" key="3">
    <source>
        <dbReference type="ARBA" id="ARBA00022448"/>
    </source>
</evidence>
<dbReference type="CDD" id="cd12152">
    <property type="entry name" value="F1-ATPase_delta"/>
    <property type="match status" value="1"/>
</dbReference>
<comment type="similarity">
    <text evidence="2 8 9">Belongs to the ATPase epsilon chain family.</text>
</comment>
<protein>
    <recommendedName>
        <fullName evidence="8">ATP synthase epsilon chain</fullName>
    </recommendedName>
    <alternativeName>
        <fullName evidence="8">ATP synthase F1 sector epsilon subunit</fullName>
    </alternativeName>
    <alternativeName>
        <fullName evidence="8">F-ATPase epsilon subunit</fullName>
    </alternativeName>
</protein>
<dbReference type="SUPFAM" id="SSF46604">
    <property type="entry name" value="Epsilon subunit of F1F0-ATP synthase C-terminal domain"/>
    <property type="match status" value="1"/>
</dbReference>
<dbReference type="InterPro" id="IPR036794">
    <property type="entry name" value="ATP_F1_dsu/esu_C_sf"/>
</dbReference>
<dbReference type="Pfam" id="PF00401">
    <property type="entry name" value="ATP-synt_DE"/>
    <property type="match status" value="1"/>
</dbReference>
<comment type="function">
    <text evidence="8">Produces ATP from ADP in the presence of a proton gradient across the membrane.</text>
</comment>
<comment type="subcellular location">
    <subcellularLocation>
        <location evidence="1 8">Cell membrane</location>
        <topology evidence="1 8">Peripheral membrane protein</topology>
    </subcellularLocation>
</comment>
<evidence type="ECO:0000256" key="9">
    <source>
        <dbReference type="RuleBase" id="RU003656"/>
    </source>
</evidence>
<name>A0A1G2BWA7_9BACT</name>
<evidence type="ECO:0000313" key="13">
    <source>
        <dbReference type="Proteomes" id="UP000177626"/>
    </source>
</evidence>
<evidence type="ECO:0000256" key="6">
    <source>
        <dbReference type="ARBA" id="ARBA00023196"/>
    </source>
</evidence>
<evidence type="ECO:0000256" key="5">
    <source>
        <dbReference type="ARBA" id="ARBA00023136"/>
    </source>
</evidence>
<sequence length="146" mass="16264">MKDLKLKIVTPEKILFERRILQVSVSTVLGEITILPNHIPLVSQLIPGEIVVKTDQGEEDLMAVSGGFVEILPDQVVILADTAERAEEIDEERAEAARLRAEEVLKTKVADAEGFAMFTAKIEKELARLKVARKYKKKGLRTGQNN</sequence>